<feature type="compositionally biased region" description="Polar residues" evidence="2">
    <location>
        <begin position="1"/>
        <end position="14"/>
    </location>
</feature>
<dbReference type="SMART" id="SM00320">
    <property type="entry name" value="WD40"/>
    <property type="match status" value="4"/>
</dbReference>
<evidence type="ECO:0000256" key="2">
    <source>
        <dbReference type="SAM" id="MobiDB-lite"/>
    </source>
</evidence>
<feature type="domain" description="Aladin seven-bladed propeller" evidence="3">
    <location>
        <begin position="219"/>
        <end position="568"/>
    </location>
</feature>
<evidence type="ECO:0000259" key="3">
    <source>
        <dbReference type="Pfam" id="PF25460"/>
    </source>
</evidence>
<evidence type="ECO:0000256" key="1">
    <source>
        <dbReference type="ARBA" id="ARBA00022737"/>
    </source>
</evidence>
<proteinExistence type="predicted"/>
<name>A0AAV7S630_PLEWA</name>
<accession>A0AAV7S630</accession>
<organism evidence="4 5">
    <name type="scientific">Pleurodeles waltl</name>
    <name type="common">Iberian ribbed newt</name>
    <dbReference type="NCBI Taxonomy" id="8319"/>
    <lineage>
        <taxon>Eukaryota</taxon>
        <taxon>Metazoa</taxon>
        <taxon>Chordata</taxon>
        <taxon>Craniata</taxon>
        <taxon>Vertebrata</taxon>
        <taxon>Euteleostomi</taxon>
        <taxon>Amphibia</taxon>
        <taxon>Batrachia</taxon>
        <taxon>Caudata</taxon>
        <taxon>Salamandroidea</taxon>
        <taxon>Salamandridae</taxon>
        <taxon>Pleurodelinae</taxon>
        <taxon>Pleurodeles</taxon>
    </lineage>
</organism>
<keyword evidence="1" id="KW-0677">Repeat</keyword>
<keyword evidence="5" id="KW-1185">Reference proteome</keyword>
<dbReference type="GO" id="GO:0005643">
    <property type="term" value="C:nuclear pore"/>
    <property type="evidence" value="ECO:0007669"/>
    <property type="project" value="TreeGrafter"/>
</dbReference>
<dbReference type="InterPro" id="IPR057403">
    <property type="entry name" value="Beta-prop_Aladin"/>
</dbReference>
<dbReference type="Gene3D" id="2.130.10.10">
    <property type="entry name" value="YVTN repeat-like/Quinoprotein amine dehydrogenase"/>
    <property type="match status" value="2"/>
</dbReference>
<dbReference type="SUPFAM" id="SSF50978">
    <property type="entry name" value="WD40 repeat-like"/>
    <property type="match status" value="1"/>
</dbReference>
<dbReference type="GO" id="GO:0006913">
    <property type="term" value="P:nucleocytoplasmic transport"/>
    <property type="evidence" value="ECO:0007669"/>
    <property type="project" value="TreeGrafter"/>
</dbReference>
<dbReference type="Pfam" id="PF25460">
    <property type="entry name" value="Beta-prop_Aladin"/>
    <property type="match status" value="1"/>
</dbReference>
<comment type="caution">
    <text evidence="4">The sequence shown here is derived from an EMBL/GenBank/DDBJ whole genome shotgun (WGS) entry which is preliminary data.</text>
</comment>
<dbReference type="PANTHER" id="PTHR14494:SF0">
    <property type="entry name" value="ALADIN"/>
    <property type="match status" value="1"/>
</dbReference>
<dbReference type="EMBL" id="JANPWB010000008">
    <property type="protein sequence ID" value="KAJ1159924.1"/>
    <property type="molecule type" value="Genomic_DNA"/>
</dbReference>
<feature type="region of interest" description="Disordered" evidence="2">
    <location>
        <begin position="1"/>
        <end position="21"/>
    </location>
</feature>
<dbReference type="Proteomes" id="UP001066276">
    <property type="component" value="Chromosome 4_2"/>
</dbReference>
<reference evidence="4" key="1">
    <citation type="journal article" date="2022" name="bioRxiv">
        <title>Sequencing and chromosome-scale assembly of the giantPleurodeles waltlgenome.</title>
        <authorList>
            <person name="Brown T."/>
            <person name="Elewa A."/>
            <person name="Iarovenko S."/>
            <person name="Subramanian E."/>
            <person name="Araus A.J."/>
            <person name="Petzold A."/>
            <person name="Susuki M."/>
            <person name="Suzuki K.-i.T."/>
            <person name="Hayashi T."/>
            <person name="Toyoda A."/>
            <person name="Oliveira C."/>
            <person name="Osipova E."/>
            <person name="Leigh N.D."/>
            <person name="Simon A."/>
            <person name="Yun M.H."/>
        </authorList>
    </citation>
    <scope>NUCLEOTIDE SEQUENCE</scope>
    <source>
        <strain evidence="4">20211129_DDA</strain>
        <tissue evidence="4">Liver</tissue>
    </source>
</reference>
<evidence type="ECO:0000313" key="4">
    <source>
        <dbReference type="EMBL" id="KAJ1159924.1"/>
    </source>
</evidence>
<dbReference type="InterPro" id="IPR045139">
    <property type="entry name" value="Aladin"/>
</dbReference>
<protein>
    <recommendedName>
        <fullName evidence="3">Aladin seven-bladed propeller domain-containing protein</fullName>
    </recommendedName>
</protein>
<evidence type="ECO:0000313" key="5">
    <source>
        <dbReference type="Proteomes" id="UP001066276"/>
    </source>
</evidence>
<gene>
    <name evidence="4" type="ORF">NDU88_000428</name>
</gene>
<dbReference type="InterPro" id="IPR015943">
    <property type="entry name" value="WD40/YVTN_repeat-like_dom_sf"/>
</dbReference>
<dbReference type="InterPro" id="IPR036322">
    <property type="entry name" value="WD40_repeat_dom_sf"/>
</dbReference>
<sequence length="602" mass="66332">MERRLSANSSQSTPKLPLAPRFETVGPKERYQVVVCWQILPGARGLSAEQQDRFRWWSAGEFFPGPVDFLQNNRTGFVTEETEMCTLDLFRPPVPEGEVTLYEYNNELVPGASYMSPPAAFQAQGVNLPVLVIPKESLKPHGRLEHSTKAAFIHHRETIWKRCLNAWQDVGLSGLLDEITNSEEEVQTWLRKSSRWALTLCRWVSSFHGSLFPHLSMRSEDMIAEFSQAMDWSGCSLRAFAWHPHTNKFALALLDDYIRVYNTTSATVPTLKHRLQKNVASLAWKPLCASVLAVACQSCVLVWHVDPTSLSTRPSSGCTQVLSHPGHSPVTSLAWSPGGEMLLSASPVDTTMLVWDVSTENCVPLQRVGGGGVTFLSWSPKGSKVLAAAPTGVFRVWETQTWTCERWPTLKGRCQTGCWSPDGNRLLFTVQGETVIYSLSFSDGCGTLQGQVGGSKAASIVADLSETIFETNGGELRVGGEVHSMSWDPTGERLAVIIKGNPKEEQSRAVIAVFRTRNSPVFELLPCGFVQGEEGAEPQIISFHPSFRKGALLTTCWSTGRVSHVPFYFVNAQVPRYSPGFSPGVARSGTNGGAMSELFSEM</sequence>
<dbReference type="AlphaFoldDB" id="A0AAV7S630"/>
<dbReference type="PANTHER" id="PTHR14494">
    <property type="entry name" value="ALADIN/ADRACALIN/AAAS"/>
    <property type="match status" value="1"/>
</dbReference>
<dbReference type="InterPro" id="IPR001680">
    <property type="entry name" value="WD40_rpt"/>
</dbReference>
<dbReference type="FunFam" id="2.130.10.10:FF:000815">
    <property type="entry name" value="Aladin WD repeat nucleoporin"/>
    <property type="match status" value="1"/>
</dbReference>